<gene>
    <name evidence="2" type="ORF">Y1Q_0016149</name>
</gene>
<evidence type="ECO:0000256" key="1">
    <source>
        <dbReference type="SAM" id="Coils"/>
    </source>
</evidence>
<dbReference type="EMBL" id="AKHW03001351">
    <property type="protein sequence ID" value="KYO42753.1"/>
    <property type="molecule type" value="Genomic_DNA"/>
</dbReference>
<evidence type="ECO:0000313" key="2">
    <source>
        <dbReference type="EMBL" id="KYO42753.1"/>
    </source>
</evidence>
<name>A0A151P153_ALLMI</name>
<proteinExistence type="predicted"/>
<evidence type="ECO:0000313" key="3">
    <source>
        <dbReference type="Proteomes" id="UP000050525"/>
    </source>
</evidence>
<feature type="coiled-coil region" evidence="1">
    <location>
        <begin position="100"/>
        <end position="148"/>
    </location>
</feature>
<feature type="coiled-coil region" evidence="1">
    <location>
        <begin position="37"/>
        <end position="64"/>
    </location>
</feature>
<protein>
    <submittedName>
        <fullName evidence="2">Uncharacterized protein</fullName>
    </submittedName>
</protein>
<dbReference type="Proteomes" id="UP000050525">
    <property type="component" value="Unassembled WGS sequence"/>
</dbReference>
<sequence length="156" mass="18253">MKKEMAEWRIKSSEPGIDQMEEQKDVLQKLEILKSFIGVLQKEVHSLVDQIEELHEELEGKQLRCRQAKYHVEELQGELVKSHVQTEETGKVISKEMEKVKVYMVNYKTLQNQKQSFEKEVMAKNKECDKLRTQLQGLEAGKNQLGKEIQLLKTLL</sequence>
<reference evidence="2 3" key="1">
    <citation type="journal article" date="2012" name="Genome Biol.">
        <title>Sequencing three crocodilian genomes to illuminate the evolution of archosaurs and amniotes.</title>
        <authorList>
            <person name="St John J.A."/>
            <person name="Braun E.L."/>
            <person name="Isberg S.R."/>
            <person name="Miles L.G."/>
            <person name="Chong A.Y."/>
            <person name="Gongora J."/>
            <person name="Dalzell P."/>
            <person name="Moran C."/>
            <person name="Bed'hom B."/>
            <person name="Abzhanov A."/>
            <person name="Burgess S.C."/>
            <person name="Cooksey A.M."/>
            <person name="Castoe T.A."/>
            <person name="Crawford N.G."/>
            <person name="Densmore L.D."/>
            <person name="Drew J.C."/>
            <person name="Edwards S.V."/>
            <person name="Faircloth B.C."/>
            <person name="Fujita M.K."/>
            <person name="Greenwold M.J."/>
            <person name="Hoffmann F.G."/>
            <person name="Howard J.M."/>
            <person name="Iguchi T."/>
            <person name="Janes D.E."/>
            <person name="Khan S.Y."/>
            <person name="Kohno S."/>
            <person name="de Koning A.J."/>
            <person name="Lance S.L."/>
            <person name="McCarthy F.M."/>
            <person name="McCormack J.E."/>
            <person name="Merchant M.E."/>
            <person name="Peterson D.G."/>
            <person name="Pollock D.D."/>
            <person name="Pourmand N."/>
            <person name="Raney B.J."/>
            <person name="Roessler K.A."/>
            <person name="Sanford J.R."/>
            <person name="Sawyer R.H."/>
            <person name="Schmidt C.J."/>
            <person name="Triplett E.W."/>
            <person name="Tuberville T.D."/>
            <person name="Venegas-Anaya M."/>
            <person name="Howard J.T."/>
            <person name="Jarvis E.D."/>
            <person name="Guillette L.J.Jr."/>
            <person name="Glenn T.C."/>
            <person name="Green R.E."/>
            <person name="Ray D.A."/>
        </authorList>
    </citation>
    <scope>NUCLEOTIDE SEQUENCE [LARGE SCALE GENOMIC DNA]</scope>
    <source>
        <strain evidence="2">KSC_2009_1</strain>
    </source>
</reference>
<comment type="caution">
    <text evidence="2">The sequence shown here is derived from an EMBL/GenBank/DDBJ whole genome shotgun (WGS) entry which is preliminary data.</text>
</comment>
<keyword evidence="3" id="KW-1185">Reference proteome</keyword>
<keyword evidence="1" id="KW-0175">Coiled coil</keyword>
<organism evidence="2 3">
    <name type="scientific">Alligator mississippiensis</name>
    <name type="common">American alligator</name>
    <dbReference type="NCBI Taxonomy" id="8496"/>
    <lineage>
        <taxon>Eukaryota</taxon>
        <taxon>Metazoa</taxon>
        <taxon>Chordata</taxon>
        <taxon>Craniata</taxon>
        <taxon>Vertebrata</taxon>
        <taxon>Euteleostomi</taxon>
        <taxon>Archelosauria</taxon>
        <taxon>Archosauria</taxon>
        <taxon>Crocodylia</taxon>
        <taxon>Alligatoridae</taxon>
        <taxon>Alligatorinae</taxon>
        <taxon>Alligator</taxon>
    </lineage>
</organism>
<dbReference type="AlphaFoldDB" id="A0A151P153"/>
<dbReference type="Gene3D" id="1.10.287.1490">
    <property type="match status" value="1"/>
</dbReference>
<accession>A0A151P153</accession>